<organism evidence="2 3">
    <name type="scientific">Bradyrhizobium nitroreducens</name>
    <dbReference type="NCBI Taxonomy" id="709803"/>
    <lineage>
        <taxon>Bacteria</taxon>
        <taxon>Pseudomonadati</taxon>
        <taxon>Pseudomonadota</taxon>
        <taxon>Alphaproteobacteria</taxon>
        <taxon>Hyphomicrobiales</taxon>
        <taxon>Nitrobacteraceae</taxon>
        <taxon>Bradyrhizobium</taxon>
    </lineage>
</organism>
<evidence type="ECO:0000256" key="1">
    <source>
        <dbReference type="SAM" id="SignalP"/>
    </source>
</evidence>
<reference evidence="2 3" key="1">
    <citation type="submission" date="2015-06" db="EMBL/GenBank/DDBJ databases">
        <title>Comparative genome analysis of nirS-carrying Bradyrhizobium sp. strains.</title>
        <authorList>
            <person name="Ishii S."/>
            <person name="Jang J."/>
            <person name="Nishizawa T."/>
            <person name="Senoo K."/>
        </authorList>
    </citation>
    <scope>NUCLEOTIDE SEQUENCE [LARGE SCALE GENOMIC DNA]</scope>
    <source>
        <strain evidence="2 3">TSA1</strain>
    </source>
</reference>
<gene>
    <name evidence="2" type="ORF">TSA1_28745</name>
</gene>
<keyword evidence="3" id="KW-1185">Reference proteome</keyword>
<protein>
    <submittedName>
        <fullName evidence="2">Uncharacterized protein</fullName>
    </submittedName>
</protein>
<accession>A0A2M6UIA8</accession>
<comment type="caution">
    <text evidence="2">The sequence shown here is derived from an EMBL/GenBank/DDBJ whole genome shotgun (WGS) entry which is preliminary data.</text>
</comment>
<evidence type="ECO:0000313" key="3">
    <source>
        <dbReference type="Proteomes" id="UP000228930"/>
    </source>
</evidence>
<feature type="signal peptide" evidence="1">
    <location>
        <begin position="1"/>
        <end position="34"/>
    </location>
</feature>
<name>A0A2M6UIA8_9BRAD</name>
<dbReference type="Proteomes" id="UP000228930">
    <property type="component" value="Unassembled WGS sequence"/>
</dbReference>
<feature type="chain" id="PRO_5014824619" evidence="1">
    <location>
        <begin position="35"/>
        <end position="253"/>
    </location>
</feature>
<dbReference type="EMBL" id="LFJC01000003">
    <property type="protein sequence ID" value="PIT04298.1"/>
    <property type="molecule type" value="Genomic_DNA"/>
</dbReference>
<evidence type="ECO:0000313" key="2">
    <source>
        <dbReference type="EMBL" id="PIT04298.1"/>
    </source>
</evidence>
<sequence>MLSCANGVCDMKWLAGLPLALILLLMLTPDPAAAAEPFSVRCEGGIPVRPYFATFDVDAKAVVFETPPINVETYFGINAHSGEIISTNDGKIEFVLRVRPGRLDLVFDRNQKTMSWPGLEDPTFRPTLTHQCTVLPPRSILSFRVRDPIQHPISVRCEDAGDMYFTMDAASKQALFERGKEGRGFRGEVTAAGQDEITLSMNFDVPRRVVWSRSRQTVTIEGIEGDASRPRTVMQCQEIPPRTMMEFHRDPQR</sequence>
<proteinExistence type="predicted"/>
<keyword evidence="1" id="KW-0732">Signal</keyword>
<dbReference type="AlphaFoldDB" id="A0A2M6UIA8"/>